<protein>
    <recommendedName>
        <fullName evidence="2">YcaO domain-containing protein</fullName>
    </recommendedName>
</protein>
<dbReference type="Gene3D" id="3.30.1330.230">
    <property type="match status" value="1"/>
</dbReference>
<dbReference type="Proteomes" id="UP000027178">
    <property type="component" value="Unassembled WGS sequence"/>
</dbReference>
<feature type="region of interest" description="Disordered" evidence="1">
    <location>
        <begin position="1"/>
        <end position="123"/>
    </location>
</feature>
<dbReference type="EMBL" id="JNBY01000034">
    <property type="protein sequence ID" value="KDN87495.1"/>
    <property type="molecule type" value="Genomic_DNA"/>
</dbReference>
<accession>A0A066ZBG3</accession>
<dbReference type="InterPro" id="IPR022291">
    <property type="entry name" value="Bacteriocin_synth_cyclodeHase"/>
</dbReference>
<proteinExistence type="predicted"/>
<evidence type="ECO:0000259" key="2">
    <source>
        <dbReference type="PROSITE" id="PS51664"/>
    </source>
</evidence>
<dbReference type="PROSITE" id="PS51664">
    <property type="entry name" value="YCAO"/>
    <property type="match status" value="1"/>
</dbReference>
<reference evidence="3 4" key="1">
    <citation type="submission" date="2014-05" db="EMBL/GenBank/DDBJ databases">
        <title>Draft Genome Sequence of Kitasatospora cheerisanensis KCTC 2395.</title>
        <authorList>
            <person name="Nam D.H."/>
        </authorList>
    </citation>
    <scope>NUCLEOTIDE SEQUENCE [LARGE SCALE GENOMIC DNA]</scope>
    <source>
        <strain evidence="3 4">KCTC 2395</strain>
    </source>
</reference>
<dbReference type="NCBIfam" id="TIGR03882">
    <property type="entry name" value="cyclo_dehyd_2"/>
    <property type="match status" value="1"/>
</dbReference>
<comment type="caution">
    <text evidence="3">The sequence shown here is derived from an EMBL/GenBank/DDBJ whole genome shotgun (WGS) entry which is preliminary data.</text>
</comment>
<evidence type="ECO:0000256" key="1">
    <source>
        <dbReference type="SAM" id="MobiDB-lite"/>
    </source>
</evidence>
<dbReference type="AlphaFoldDB" id="A0A066ZBG3"/>
<dbReference type="HOGENOM" id="CLU_020532_0_0_11"/>
<evidence type="ECO:0000313" key="3">
    <source>
        <dbReference type="EMBL" id="KDN87495.1"/>
    </source>
</evidence>
<sequence>MRHRAAPFHVPLRCEGHAPVRGDRRQPSTDPPRRAVHPDPRGGAVPQRPRWLRRHRQGRLPLRLADRAASERPAHRRRDQPGLRRAPPGHVHPPGRHPLRPRLRPRRRPRPDGPSPLTAEATARFGPQIEYIDHYVGDAEQRFHRFRETRVAVLGADELARWAVLSLVRNGCATVGVLPALTELAGYAEIETETAALAKAGCPADVRTLTAGPVGADRAELDGYDVVVVTGPDGNRQVVRLLEAGLPEGRLLLPAWTIGGSAVIGPLMSADRTGCWMCAALRLGTTAPAADAAELWSALAPLAPLPTGTRRPHGPLAAMLGNLLGYEVFRLTTGALPAETDGRLLIQDLDSLDVIGEPLHPHPRCSRCAADDRPDTGGIDLAGAGREEDFSAEEGASEAALAELDARAVLVGPHAGVFARYADDDWRQTPLKAGTVTLNLAPGVRREISAGDVHHVAGARLRALYRAAEVYVEHAVPAATAAEGAEPARVRPESLSTASGVPLGTVRDWSPAASLLTGEPVLVPVAALRTFGPHNRERAFEATSAGTGAGGTLAEATARGLRTALGHDALRRTLRGELAALELPLEVLRQDAQLTFLARSAQNHGLEPELFRLGGPDAPLPVVLARAADAATGGHRWSLGTGLSLRDALLEAVRDLLTAVQLDRDPAAPGAADTGDPLLGELDPAVLTAAGQAGPELGDGLEWTQVLDRLRAAGRDVLLAPCGPADLRAGRIEVVKVLLTNGTSDGTADV</sequence>
<dbReference type="Pfam" id="PF02624">
    <property type="entry name" value="YcaO"/>
    <property type="match status" value="1"/>
</dbReference>
<feature type="compositionally biased region" description="Basic and acidic residues" evidence="1">
    <location>
        <begin position="64"/>
        <end position="73"/>
    </location>
</feature>
<dbReference type="PATRIC" id="fig|1348663.4.peg.725"/>
<gene>
    <name evidence="3" type="ORF">KCH_07590</name>
</gene>
<name>A0A066ZBG3_9ACTN</name>
<dbReference type="SUPFAM" id="SSF69572">
    <property type="entry name" value="Activating enzymes of the ubiquitin-like proteins"/>
    <property type="match status" value="1"/>
</dbReference>
<dbReference type="InterPro" id="IPR003776">
    <property type="entry name" value="YcaO-like_dom"/>
</dbReference>
<feature type="compositionally biased region" description="Basic residues" evidence="1">
    <location>
        <begin position="93"/>
        <end position="109"/>
    </location>
</feature>
<dbReference type="Gene3D" id="3.40.50.720">
    <property type="entry name" value="NAD(P)-binding Rossmann-like Domain"/>
    <property type="match status" value="1"/>
</dbReference>
<dbReference type="InterPro" id="IPR035985">
    <property type="entry name" value="Ubiquitin-activating_enz"/>
</dbReference>
<evidence type="ECO:0000313" key="4">
    <source>
        <dbReference type="Proteomes" id="UP000027178"/>
    </source>
</evidence>
<keyword evidence="4" id="KW-1185">Reference proteome</keyword>
<feature type="domain" description="YcaO" evidence="2">
    <location>
        <begin position="450"/>
        <end position="750"/>
    </location>
</feature>
<dbReference type="GO" id="GO:0008641">
    <property type="term" value="F:ubiquitin-like modifier activating enzyme activity"/>
    <property type="evidence" value="ECO:0007669"/>
    <property type="project" value="InterPro"/>
</dbReference>
<dbReference type="eggNOG" id="COG1944">
    <property type="taxonomic scope" value="Bacteria"/>
</dbReference>
<feature type="compositionally biased region" description="Basic and acidic residues" evidence="1">
    <location>
        <begin position="12"/>
        <end position="40"/>
    </location>
</feature>
<organism evidence="3 4">
    <name type="scientific">Kitasatospora cheerisanensis KCTC 2395</name>
    <dbReference type="NCBI Taxonomy" id="1348663"/>
    <lineage>
        <taxon>Bacteria</taxon>
        <taxon>Bacillati</taxon>
        <taxon>Actinomycetota</taxon>
        <taxon>Actinomycetes</taxon>
        <taxon>Kitasatosporales</taxon>
        <taxon>Streptomycetaceae</taxon>
        <taxon>Kitasatospora</taxon>
    </lineage>
</organism>